<keyword evidence="8" id="KW-0221">Differentiation</keyword>
<evidence type="ECO:0000256" key="4">
    <source>
        <dbReference type="ARBA" id="ARBA00020768"/>
    </source>
</evidence>
<dbReference type="SUPFAM" id="SSF48452">
    <property type="entry name" value="TPR-like"/>
    <property type="match status" value="2"/>
</dbReference>
<evidence type="ECO:0000313" key="13">
    <source>
        <dbReference type="EMBL" id="TGZ54957.1"/>
    </source>
</evidence>
<feature type="domain" description="UNC-45/Cro1/She4 central" evidence="12">
    <location>
        <begin position="321"/>
        <end position="483"/>
    </location>
</feature>
<gene>
    <name evidence="13" type="ORF">DBV15_10288</name>
</gene>
<dbReference type="GO" id="GO:0051879">
    <property type="term" value="F:Hsp90 protein binding"/>
    <property type="evidence" value="ECO:0007669"/>
    <property type="project" value="TreeGrafter"/>
</dbReference>
<evidence type="ECO:0000256" key="2">
    <source>
        <dbReference type="ARBA" id="ARBA00004216"/>
    </source>
</evidence>
<dbReference type="SMART" id="SM00185">
    <property type="entry name" value="ARM"/>
    <property type="match status" value="8"/>
</dbReference>
<evidence type="ECO:0000256" key="5">
    <source>
        <dbReference type="ARBA" id="ARBA00022473"/>
    </source>
</evidence>
<keyword evidence="5" id="KW-0217">Developmental protein</keyword>
<dbReference type="EMBL" id="QBLH01000531">
    <property type="protein sequence ID" value="TGZ54957.1"/>
    <property type="molecule type" value="Genomic_DNA"/>
</dbReference>
<dbReference type="PANTHER" id="PTHR45994">
    <property type="entry name" value="FI21225P1"/>
    <property type="match status" value="1"/>
</dbReference>
<name>A0A4S2L3P6_9HYME</name>
<evidence type="ECO:0000313" key="14">
    <source>
        <dbReference type="Proteomes" id="UP000310200"/>
    </source>
</evidence>
<dbReference type="GO" id="GO:0030154">
    <property type="term" value="P:cell differentiation"/>
    <property type="evidence" value="ECO:0007669"/>
    <property type="project" value="UniProtKB-KW"/>
</dbReference>
<proteinExistence type="predicted"/>
<dbReference type="InterPro" id="IPR019734">
    <property type="entry name" value="TPR_rpt"/>
</dbReference>
<evidence type="ECO:0000256" key="10">
    <source>
        <dbReference type="ARBA" id="ARBA00023186"/>
    </source>
</evidence>
<accession>A0A4S2L3P6</accession>
<dbReference type="InterPro" id="IPR016024">
    <property type="entry name" value="ARM-type_fold"/>
</dbReference>
<evidence type="ECO:0000256" key="3">
    <source>
        <dbReference type="ARBA" id="ARBA00004556"/>
    </source>
</evidence>
<dbReference type="InterPro" id="IPR011990">
    <property type="entry name" value="TPR-like_helical_dom_sf"/>
</dbReference>
<dbReference type="GO" id="GO:0007517">
    <property type="term" value="P:muscle organ development"/>
    <property type="evidence" value="ECO:0007669"/>
    <property type="project" value="UniProtKB-KW"/>
</dbReference>
<dbReference type="SUPFAM" id="SSF48371">
    <property type="entry name" value="ARM repeat"/>
    <property type="match status" value="5"/>
</dbReference>
<dbReference type="GO" id="GO:0048471">
    <property type="term" value="C:perinuclear region of cytoplasm"/>
    <property type="evidence" value="ECO:0007669"/>
    <property type="project" value="UniProtKB-SubCell"/>
</dbReference>
<comment type="subcellular location">
    <subcellularLocation>
        <location evidence="1">Cytoplasm</location>
        <location evidence="1">Myofibril</location>
        <location evidence="1">Sarcomere</location>
        <location evidence="1">A band</location>
    </subcellularLocation>
    <subcellularLocation>
        <location evidence="2">Cytoplasm</location>
        <location evidence="2">Myofibril</location>
        <location evidence="2">Sarcomere</location>
        <location evidence="2">Z line</location>
    </subcellularLocation>
    <subcellularLocation>
        <location evidence="3">Cytoplasm</location>
        <location evidence="3">Perinuclear region</location>
    </subcellularLocation>
</comment>
<dbReference type="Pfam" id="PF11701">
    <property type="entry name" value="UNC45-central"/>
    <property type="match status" value="2"/>
</dbReference>
<evidence type="ECO:0000256" key="9">
    <source>
        <dbReference type="ARBA" id="ARBA00022803"/>
    </source>
</evidence>
<sequence length="2152" mass="242651">MAASKKRYEKEAIRQSYSTMAKSVMTAQEWKEKGNEEFSKGNWSNAIKDNAEKGVYYKNRAAVYLKLHDYEKVVEDCDSALKKCCNKALYRRCQALEALERFEEAYRDAEIIISSDPNNKVIQPVATRLFEIVSQMLDLAFNVSADNGKRETAMNNLLVLARERAGAEEIFKKEGVSKLVQLVKVEKNEEVICTAIRIIGELCKNNINRTESVMKFVGLPWCLEIMNSTSIQRVNTSQYCLQNILNTYSGMNNKPDSKPDDALCAAHKEEIDTILSCLLNSVTSRTITGLARDAIIELIMRNIHCVTALDWAERFVELRGLQKLMEVAGEMEGYKYNSSIDITSSTRTKTSMCLTKIYENMYYDAAKEKFINAIEEFIKDKSLSPDTESKVRIVLAITTLIFGPLDVANVIICKKEVIGLILAMAKTDDVLQQKMVCECIVAAITNCNKANIFIWRGRNILQNLYYSKHDSIRIRALVGLCKLTNFEDALCSPTIKLFPHGAAKELAKVCRRFLINYKKEKDMIKWALKGLSYLTFDDDVKDELIEDQQAIRAMMELTKTDDQSISYGVLVTLINLCNAYEEQEHIPEILELITVVRHHFADKHVVADDENDARIRRRLCMLAKAGMTSTLVNLSKTDSRNIKELTATVLNAICIPDEIREIIVQQGGTKALLSLAQDSTYKTKKEASRALVHLAHALPPEVAFPGQIIMEVVRPMVNLLNPECSADENCETVTALCNLAKVSDTMRGNIFKEGVFQKIEAFVYGKDILLKVASLALIGILLSNHEVAIQCFEEDKSRVKHLMLLCKDKNQDTKFAAAAILMALTAANREACKKVFDSNSWLESLRLLLTNPEGKIQERGIIIVINMLRSSKDVAVKLMETDIMKILTVLTKNDTVPINIKELASVALKEAADRSGNEERRQAIIVMIERECDRARLSGQLDLLSRLLRDLWAYELVENIPTNVDSEIAKHGRTLRSKRKLSDSYSTMAKSVVSAKEWNEKGNEEFEKGNWSEALSHYTNALNVEENDHDKRMYYGNRIATYLKLGNYEKVVEDCDNALMICCNKILYHRYQALIALDKFEEAFRDAEIIISSDPNNKVIQPVATRLREIVQDRRNKDIKISAKVSNLLDQAFDVNVSEKGREVAMNNLLVLTRDEAGVEEIFKKEGVSKIAQLVKVDTNEEVICSAIRIVGELCKNNISRTESVMKSVGLPRFLEIMNSTSIQRVNASQYCLQNILNTYSGVTNKLYSKPDEALCAAHKKEIDTILLCLSYSITSITLTGLARDAIIELIMRNIHCVTKLDWAKRFVELRGVQRLMEVASETEEYKYKSSMNITSSTQTITSVCLAKIYENVYYDDKKTFINAIDEFIEDKLHSPDIESKVRVVVAIIVLLLGPLEVGNTVVAKGGILEMILVMAGTDDVLKQKVALECIVAAMTKKDKARAIVNQGIDVLKKLCQSKDDLVRVRALVRFCEMGSSGDSDVTIRPFADGVTKELAEACRRLKERMGHKRSYLTFNTGVKQELIKDKRAIHTMIEIAKTGDRSVLFGVLTTLEPELDDDNSEERLCALAKAGVISDLVDVAKTDNQNCKELIARVFNAICSEQTLREMVVDEGGTEALLSLALDGTVEGKKQASLALVRLARNLTKRPEVIIRGQLITEVVQPIVSEMLDLAFDVNANEKEREIAMNDLLVLARDETGAAEIFKKEGVSKIAQLVKVETNEEVICSAIRIVSELCKNNISRTESVMKCNILNTYIDMNNKPDSNPNEDLCEAQKEIDTIMLCLSYSITSRTLTGLARDAIIKLIMSNIHCVTTLGWANRFIELRGVQRLMEVRVVVAITVLLLGPLEVVQPIVNLLNPECSVNENCQSLTALCNLADVNDSMREHIFKEGVFQKIEVFVYEGDYLLKLASANLINILILSREVAIQCFEQDNSRVDYLMLLYKDENQDIKFAAAAALVKLTVANKDACKKVFDSNFWLEFLRFLLTNPSSKIQEMGIIFVLSMIRSMEDVAAKLIETDIMELLKALNKNNTVQNKNIKELTSIALEAVAERSSKEALVIIRWERDTACRLGQLDLLNRLEKKLWITTHVELLNNIFDNTLDYLLNVHIYDYILYTTLIEIDAKPLFGFNILFRDLFCNVRILILQGRRGHDV</sequence>
<protein>
    <recommendedName>
        <fullName evidence="4">Protein unc-45 homolog B</fullName>
    </recommendedName>
</protein>
<dbReference type="InterPro" id="IPR011989">
    <property type="entry name" value="ARM-like"/>
</dbReference>
<reference evidence="13 14" key="1">
    <citation type="journal article" date="2019" name="Philos. Trans. R. Soc. Lond., B, Biol. Sci.">
        <title>Ant behaviour and brain gene expression of defending hosts depend on the ecological success of the intruding social parasite.</title>
        <authorList>
            <person name="Kaur R."/>
            <person name="Stoldt M."/>
            <person name="Jongepier E."/>
            <person name="Feldmeyer B."/>
            <person name="Menzel F."/>
            <person name="Bornberg-Bauer E."/>
            <person name="Foitzik S."/>
        </authorList>
    </citation>
    <scope>NUCLEOTIDE SEQUENCE [LARGE SCALE GENOMIC DNA]</scope>
    <source>
        <tissue evidence="13">Whole body</tissue>
    </source>
</reference>
<dbReference type="Gene3D" id="1.25.40.10">
    <property type="entry name" value="Tetratricopeptide repeat domain"/>
    <property type="match status" value="2"/>
</dbReference>
<dbReference type="GO" id="GO:0030018">
    <property type="term" value="C:Z disc"/>
    <property type="evidence" value="ECO:0007669"/>
    <property type="project" value="UniProtKB-SubCell"/>
</dbReference>
<evidence type="ECO:0000256" key="1">
    <source>
        <dbReference type="ARBA" id="ARBA00004161"/>
    </source>
</evidence>
<evidence type="ECO:0000259" key="12">
    <source>
        <dbReference type="Pfam" id="PF11701"/>
    </source>
</evidence>
<dbReference type="GO" id="GO:0031672">
    <property type="term" value="C:A band"/>
    <property type="evidence" value="ECO:0007669"/>
    <property type="project" value="UniProtKB-SubCell"/>
</dbReference>
<comment type="caution">
    <text evidence="13">The sequence shown here is derived from an EMBL/GenBank/DDBJ whole genome shotgun (WGS) entry which is preliminary data.</text>
</comment>
<evidence type="ECO:0000256" key="8">
    <source>
        <dbReference type="ARBA" id="ARBA00022782"/>
    </source>
</evidence>
<keyword evidence="14" id="KW-1185">Reference proteome</keyword>
<evidence type="ECO:0000256" key="11">
    <source>
        <dbReference type="PROSITE-ProRule" id="PRU00339"/>
    </source>
</evidence>
<dbReference type="InterPro" id="IPR024660">
    <property type="entry name" value="UCS_central_dom"/>
</dbReference>
<dbReference type="Proteomes" id="UP000310200">
    <property type="component" value="Unassembled WGS sequence"/>
</dbReference>
<dbReference type="STRING" id="300112.A0A4S2L3P6"/>
<dbReference type="PANTHER" id="PTHR45994:SF1">
    <property type="entry name" value="FI21225P1"/>
    <property type="match status" value="1"/>
</dbReference>
<keyword evidence="9 11" id="KW-0802">TPR repeat</keyword>
<dbReference type="SMART" id="SM00028">
    <property type="entry name" value="TPR"/>
    <property type="match status" value="4"/>
</dbReference>
<evidence type="ECO:0000256" key="7">
    <source>
        <dbReference type="ARBA" id="ARBA00022541"/>
    </source>
</evidence>
<dbReference type="InterPro" id="IPR000225">
    <property type="entry name" value="Armadillo"/>
</dbReference>
<keyword evidence="10" id="KW-0143">Chaperone</keyword>
<keyword evidence="7" id="KW-0517">Myogenesis</keyword>
<dbReference type="Gene3D" id="1.25.10.10">
    <property type="entry name" value="Leucine-rich Repeat Variant"/>
    <property type="match status" value="5"/>
</dbReference>
<feature type="repeat" description="TPR" evidence="11">
    <location>
        <begin position="995"/>
        <end position="1028"/>
    </location>
</feature>
<organism evidence="13 14">
    <name type="scientific">Temnothorax longispinosus</name>
    <dbReference type="NCBI Taxonomy" id="300112"/>
    <lineage>
        <taxon>Eukaryota</taxon>
        <taxon>Metazoa</taxon>
        <taxon>Ecdysozoa</taxon>
        <taxon>Arthropoda</taxon>
        <taxon>Hexapoda</taxon>
        <taxon>Insecta</taxon>
        <taxon>Pterygota</taxon>
        <taxon>Neoptera</taxon>
        <taxon>Endopterygota</taxon>
        <taxon>Hymenoptera</taxon>
        <taxon>Apocrita</taxon>
        <taxon>Aculeata</taxon>
        <taxon>Formicoidea</taxon>
        <taxon>Formicidae</taxon>
        <taxon>Myrmicinae</taxon>
        <taxon>Temnothorax</taxon>
    </lineage>
</organism>
<keyword evidence="6" id="KW-0963">Cytoplasm</keyword>
<evidence type="ECO:0000256" key="6">
    <source>
        <dbReference type="ARBA" id="ARBA00022490"/>
    </source>
</evidence>
<dbReference type="PROSITE" id="PS50005">
    <property type="entry name" value="TPR"/>
    <property type="match status" value="1"/>
</dbReference>
<feature type="non-terminal residue" evidence="13">
    <location>
        <position position="2152"/>
    </location>
</feature>
<feature type="domain" description="UNC-45/Cro1/She4 central" evidence="12">
    <location>
        <begin position="1318"/>
        <end position="1472"/>
    </location>
</feature>